<keyword evidence="2 3" id="KW-0067">ATP-binding</keyword>
<protein>
    <submittedName>
        <fullName evidence="6">1-phosphatidylinositol-3-phosphate 5-kinase</fullName>
    </submittedName>
</protein>
<dbReference type="CDD" id="cd17300">
    <property type="entry name" value="PIPKc_PIKfyve"/>
    <property type="match status" value="1"/>
</dbReference>
<dbReference type="SUPFAM" id="SSF56104">
    <property type="entry name" value="SAICAR synthase-like"/>
    <property type="match status" value="1"/>
</dbReference>
<dbReference type="InterPro" id="IPR027484">
    <property type="entry name" value="PInositol-4-P-5-kinase_N"/>
</dbReference>
<feature type="compositionally biased region" description="Polar residues" evidence="4">
    <location>
        <begin position="427"/>
        <end position="436"/>
    </location>
</feature>
<name>A0A430Q5B4_SCHBO</name>
<feature type="region of interest" description="Disordered" evidence="4">
    <location>
        <begin position="425"/>
        <end position="494"/>
    </location>
</feature>
<dbReference type="STRING" id="6184.A0A430Q5B4"/>
<organism evidence="6 7">
    <name type="scientific">Schistosoma bovis</name>
    <name type="common">Blood fluke</name>
    <dbReference type="NCBI Taxonomy" id="6184"/>
    <lineage>
        <taxon>Eukaryota</taxon>
        <taxon>Metazoa</taxon>
        <taxon>Spiralia</taxon>
        <taxon>Lophotrochozoa</taxon>
        <taxon>Platyhelminthes</taxon>
        <taxon>Trematoda</taxon>
        <taxon>Digenea</taxon>
        <taxon>Strigeidida</taxon>
        <taxon>Schistosomatoidea</taxon>
        <taxon>Schistosomatidae</taxon>
        <taxon>Schistosoma</taxon>
    </lineage>
</organism>
<dbReference type="Proteomes" id="UP000290809">
    <property type="component" value="Unassembled WGS sequence"/>
</dbReference>
<feature type="region of interest" description="Disordered" evidence="4">
    <location>
        <begin position="233"/>
        <end position="261"/>
    </location>
</feature>
<dbReference type="GO" id="GO:0005524">
    <property type="term" value="F:ATP binding"/>
    <property type="evidence" value="ECO:0007669"/>
    <property type="project" value="UniProtKB-UniRule"/>
</dbReference>
<dbReference type="Gene3D" id="3.30.800.10">
    <property type="entry name" value="Phosphatidylinositol Phosphate Kinase II Beta"/>
    <property type="match status" value="1"/>
</dbReference>
<dbReference type="SMART" id="SM00330">
    <property type="entry name" value="PIPKc"/>
    <property type="match status" value="1"/>
</dbReference>
<proteinExistence type="predicted"/>
<keyword evidence="7" id="KW-1185">Reference proteome</keyword>
<dbReference type="Gene3D" id="3.30.810.10">
    <property type="entry name" value="2-Layer Sandwich"/>
    <property type="match status" value="1"/>
</dbReference>
<comment type="caution">
    <text evidence="6">The sequence shown here is derived from an EMBL/GenBank/DDBJ whole genome shotgun (WGS) entry which is preliminary data.</text>
</comment>
<evidence type="ECO:0000313" key="7">
    <source>
        <dbReference type="Proteomes" id="UP000290809"/>
    </source>
</evidence>
<evidence type="ECO:0000259" key="5">
    <source>
        <dbReference type="PROSITE" id="PS51455"/>
    </source>
</evidence>
<dbReference type="InterPro" id="IPR044769">
    <property type="entry name" value="PIKfyve_PIPKc"/>
</dbReference>
<evidence type="ECO:0000256" key="2">
    <source>
        <dbReference type="ARBA" id="ARBA00022840"/>
    </source>
</evidence>
<keyword evidence="1 3" id="KW-0547">Nucleotide-binding</keyword>
<evidence type="ECO:0000256" key="4">
    <source>
        <dbReference type="SAM" id="MobiDB-lite"/>
    </source>
</evidence>
<dbReference type="GO" id="GO:0000285">
    <property type="term" value="F:1-phosphatidylinositol-3-phosphate 5-kinase activity"/>
    <property type="evidence" value="ECO:0007669"/>
    <property type="project" value="InterPro"/>
</dbReference>
<keyword evidence="3" id="KW-0808">Transferase</keyword>
<accession>A0A430Q5B4</accession>
<dbReference type="GO" id="GO:0010008">
    <property type="term" value="C:endosome membrane"/>
    <property type="evidence" value="ECO:0007669"/>
    <property type="project" value="TreeGrafter"/>
</dbReference>
<dbReference type="EMBL" id="QMKO01002658">
    <property type="protein sequence ID" value="RTG82890.1"/>
    <property type="molecule type" value="Genomic_DNA"/>
</dbReference>
<gene>
    <name evidence="6" type="ORF">DC041_0000071</name>
</gene>
<reference evidence="6 7" key="1">
    <citation type="journal article" date="2019" name="PLoS Pathog.">
        <title>Genome sequence of the bovine parasite Schistosoma bovis Tanzania.</title>
        <authorList>
            <person name="Oey H."/>
            <person name="Zakrzewski M."/>
            <person name="Gobert G."/>
            <person name="Gravermann K."/>
            <person name="Stoye J."/>
            <person name="Jones M."/>
            <person name="Mcmanus D."/>
            <person name="Krause L."/>
        </authorList>
    </citation>
    <scope>NUCLEOTIDE SEQUENCE [LARGE SCALE GENOMIC DNA]</scope>
    <source>
        <strain evidence="6 7">TAN1997</strain>
    </source>
</reference>
<feature type="compositionally biased region" description="Basic and acidic residues" evidence="4">
    <location>
        <begin position="437"/>
        <end position="449"/>
    </location>
</feature>
<dbReference type="InterPro" id="IPR027483">
    <property type="entry name" value="PInositol-4-P-4/5-kinase_C_sf"/>
</dbReference>
<evidence type="ECO:0000256" key="1">
    <source>
        <dbReference type="ARBA" id="ARBA00022741"/>
    </source>
</evidence>
<evidence type="ECO:0000256" key="3">
    <source>
        <dbReference type="PROSITE-ProRule" id="PRU00781"/>
    </source>
</evidence>
<feature type="domain" description="PIPK" evidence="5">
    <location>
        <begin position="440"/>
        <end position="828"/>
    </location>
</feature>
<sequence>MFRFNEYELLMKRIEKNIRDKRKKPTLSYISTTVANSSLHPSPNLLSPSVPSQVTVTTSVSLPPPITTPLPVSSIITSSKSANNLLDSTKSFEHNNDMITNLSSSNLPIEVSTSQTVYFNSIDQNTDKFLTGIDLSNNISVNSKTPLNNVLTVSQPELLVHSIKKDSEMYKSIENTSRLDSFRSGFNSFHDSINHDSRQHTEDNYVSDLSKNLPILDPLNLKAVYQRRGPEIFNAESSSQNQSNKTESSIHPIQNEISITNNSSSSGVRRFIHNFLPSAMDLKVFGEPVPPHEHPQLTICDESCINILKRIETTLNKSNEIKMNSCDYSRLSESLCQLLLAHPDVYVNDREFTSIIAFALTTREYERKLVDLHFTLQGSLQHSSDVQLGQAALSNFKDNESAVTTENISGAKCIGEKERLNILYDDTSLSNPNNDGSSKKSETSQEECNRIPSSPNVSALRDQKPPTHTHNISASSHTTSLSTSTTDKSNGSRSRHIKIQFSDSSTTFFCCVYYASEFFRLRQLIMPNGDLSFIHSLSRCYQWDARGGKSGSLFMKTRDERFVIKELSSIEMKTFHEISQDYFDYVITAALEQRLCVLSRILGIFHVGFKNSTSGEAHRFDVLVMENLYYGRTQLAYIYDLKGSLRKRLVDESFNNINNNGVNANSTTMPTDLAQTTDESTTNSGIASYHSFTCNQSTTVSDSGLTSETTTVKHNVPVLLDQNLLNASIDNPLYLRVHSKNALSHCLNMDTAFLANLFIMDYSLLVGVDTTTNQLIIGLIDYLRKFTLDKRLEMIIKQTITSAQGPMPTILTPDLYRERFLYQLHSYFPLLPDQWYDSLAEHTENWRVSSVQRKSLSVNKTK</sequence>
<dbReference type="PROSITE" id="PS51455">
    <property type="entry name" value="PIPK"/>
    <property type="match status" value="1"/>
</dbReference>
<dbReference type="Pfam" id="PF01504">
    <property type="entry name" value="PIP5K"/>
    <property type="match status" value="1"/>
</dbReference>
<dbReference type="PANTHER" id="PTHR45748">
    <property type="entry name" value="1-PHOSPHATIDYLINOSITOL 3-PHOSPHATE 5-KINASE-RELATED"/>
    <property type="match status" value="1"/>
</dbReference>
<feature type="compositionally biased region" description="Low complexity" evidence="4">
    <location>
        <begin position="473"/>
        <end position="489"/>
    </location>
</feature>
<dbReference type="PANTHER" id="PTHR45748:SF7">
    <property type="entry name" value="1-PHOSPHATIDYLINOSITOL 3-PHOSPHATE 5-KINASE-RELATED"/>
    <property type="match status" value="1"/>
</dbReference>
<dbReference type="GO" id="GO:0046854">
    <property type="term" value="P:phosphatidylinositol phosphate biosynthetic process"/>
    <property type="evidence" value="ECO:0007669"/>
    <property type="project" value="TreeGrafter"/>
</dbReference>
<dbReference type="InterPro" id="IPR002498">
    <property type="entry name" value="PInositol-4-P-4/5-kinase_core"/>
</dbReference>
<keyword evidence="3 6" id="KW-0418">Kinase</keyword>
<dbReference type="AlphaFoldDB" id="A0A430Q5B4"/>
<feature type="compositionally biased region" description="Polar residues" evidence="4">
    <location>
        <begin position="235"/>
        <end position="252"/>
    </location>
</feature>
<evidence type="ECO:0000313" key="6">
    <source>
        <dbReference type="EMBL" id="RTG82890.1"/>
    </source>
</evidence>